<reference evidence="1 2" key="1">
    <citation type="journal article" date="2019" name="Gigascience">
        <title>Whole-genome sequence of the oriental lung fluke Paragonimus westermani.</title>
        <authorList>
            <person name="Oey H."/>
            <person name="Zakrzewski M."/>
            <person name="Narain K."/>
            <person name="Devi K.R."/>
            <person name="Agatsuma T."/>
            <person name="Nawaratna S."/>
            <person name="Gobert G.N."/>
            <person name="Jones M.K."/>
            <person name="Ragan M.A."/>
            <person name="McManus D.P."/>
            <person name="Krause L."/>
        </authorList>
    </citation>
    <scope>NUCLEOTIDE SEQUENCE [LARGE SCALE GENOMIC DNA]</scope>
    <source>
        <strain evidence="1 2">IND2009</strain>
    </source>
</reference>
<gene>
    <name evidence="1" type="ORF">DEA37_0003152</name>
</gene>
<evidence type="ECO:0000313" key="1">
    <source>
        <dbReference type="EMBL" id="KAA3674337.1"/>
    </source>
</evidence>
<proteinExistence type="predicted"/>
<dbReference type="Proteomes" id="UP000324629">
    <property type="component" value="Unassembled WGS sequence"/>
</dbReference>
<sequence length="138" mass="15850">RRPPPRSSNLRKTFRLLAIVVKYRDTKHAQHKVILHSTSLWKSLARIVRTKDKSLDLCVKSERLDVMTETDLYPLLITNATLDASQGVKWFPTVNLASGWWQAEIFIEDRQEVALAIRSRLCEFETMLFGLAKAPATI</sequence>
<dbReference type="EMBL" id="QNGE01003221">
    <property type="protein sequence ID" value="KAA3674337.1"/>
    <property type="molecule type" value="Genomic_DNA"/>
</dbReference>
<dbReference type="SUPFAM" id="SSF56672">
    <property type="entry name" value="DNA/RNA polymerases"/>
    <property type="match status" value="1"/>
</dbReference>
<organism evidence="1 2">
    <name type="scientific">Paragonimus westermani</name>
    <dbReference type="NCBI Taxonomy" id="34504"/>
    <lineage>
        <taxon>Eukaryota</taxon>
        <taxon>Metazoa</taxon>
        <taxon>Spiralia</taxon>
        <taxon>Lophotrochozoa</taxon>
        <taxon>Platyhelminthes</taxon>
        <taxon>Trematoda</taxon>
        <taxon>Digenea</taxon>
        <taxon>Plagiorchiida</taxon>
        <taxon>Troglotremata</taxon>
        <taxon>Troglotrematidae</taxon>
        <taxon>Paragonimus</taxon>
    </lineage>
</organism>
<dbReference type="InterPro" id="IPR043502">
    <property type="entry name" value="DNA/RNA_pol_sf"/>
</dbReference>
<dbReference type="Gene3D" id="3.10.10.10">
    <property type="entry name" value="HIV Type 1 Reverse Transcriptase, subunit A, domain 1"/>
    <property type="match status" value="1"/>
</dbReference>
<dbReference type="PANTHER" id="PTHR24559:SF435">
    <property type="entry name" value="RIBONUCLEASE H"/>
    <property type="match status" value="1"/>
</dbReference>
<dbReference type="AlphaFoldDB" id="A0A5J4NFM9"/>
<name>A0A5J4NFM9_9TREM</name>
<protein>
    <submittedName>
        <fullName evidence="1">Uncharacterized protein</fullName>
    </submittedName>
</protein>
<comment type="caution">
    <text evidence="1">The sequence shown here is derived from an EMBL/GenBank/DDBJ whole genome shotgun (WGS) entry which is preliminary data.</text>
</comment>
<dbReference type="PANTHER" id="PTHR24559">
    <property type="entry name" value="TRANSPOSON TY3-I GAG-POL POLYPROTEIN"/>
    <property type="match status" value="1"/>
</dbReference>
<accession>A0A5J4NFM9</accession>
<dbReference type="InterPro" id="IPR053134">
    <property type="entry name" value="RNA-dir_DNA_polymerase"/>
</dbReference>
<keyword evidence="2" id="KW-1185">Reference proteome</keyword>
<feature type="non-terminal residue" evidence="1">
    <location>
        <position position="1"/>
    </location>
</feature>
<evidence type="ECO:0000313" key="2">
    <source>
        <dbReference type="Proteomes" id="UP000324629"/>
    </source>
</evidence>
<dbReference type="InterPro" id="IPR043128">
    <property type="entry name" value="Rev_trsase/Diguanyl_cyclase"/>
</dbReference>
<dbReference type="Gene3D" id="3.30.70.270">
    <property type="match status" value="1"/>
</dbReference>